<feature type="transmembrane region" description="Helical" evidence="1">
    <location>
        <begin position="12"/>
        <end position="34"/>
    </location>
</feature>
<name>A0A1M6EDR9_9CLOT</name>
<dbReference type="AlphaFoldDB" id="A0A1M6EDR9"/>
<keyword evidence="1" id="KW-1133">Transmembrane helix</keyword>
<reference evidence="2 3" key="1">
    <citation type="submission" date="2016-11" db="EMBL/GenBank/DDBJ databases">
        <authorList>
            <person name="Jaros S."/>
            <person name="Januszkiewicz K."/>
            <person name="Wedrychowicz H."/>
        </authorList>
    </citation>
    <scope>NUCLEOTIDE SEQUENCE [LARGE SCALE GENOMIC DNA]</scope>
    <source>
        <strain evidence="2 3">DSM 21758</strain>
    </source>
</reference>
<keyword evidence="3" id="KW-1185">Reference proteome</keyword>
<organism evidence="2 3">
    <name type="scientific">Clostridium cavendishii DSM 21758</name>
    <dbReference type="NCBI Taxonomy" id="1121302"/>
    <lineage>
        <taxon>Bacteria</taxon>
        <taxon>Bacillati</taxon>
        <taxon>Bacillota</taxon>
        <taxon>Clostridia</taxon>
        <taxon>Eubacteriales</taxon>
        <taxon>Clostridiaceae</taxon>
        <taxon>Clostridium</taxon>
    </lineage>
</organism>
<gene>
    <name evidence="2" type="ORF">SAMN02745163_00829</name>
</gene>
<evidence type="ECO:0000256" key="1">
    <source>
        <dbReference type="SAM" id="Phobius"/>
    </source>
</evidence>
<dbReference type="RefSeq" id="WP_159433204.1">
    <property type="nucleotide sequence ID" value="NZ_FQZB01000005.1"/>
</dbReference>
<keyword evidence="1" id="KW-0812">Transmembrane</keyword>
<proteinExistence type="predicted"/>
<dbReference type="EMBL" id="FQZB01000005">
    <property type="protein sequence ID" value="SHI83626.1"/>
    <property type="molecule type" value="Genomic_DNA"/>
</dbReference>
<dbReference type="STRING" id="1121302.SAMN02745163_00829"/>
<keyword evidence="1" id="KW-0472">Membrane</keyword>
<accession>A0A1M6EDR9</accession>
<evidence type="ECO:0000313" key="2">
    <source>
        <dbReference type="EMBL" id="SHI83626.1"/>
    </source>
</evidence>
<evidence type="ECO:0000313" key="3">
    <source>
        <dbReference type="Proteomes" id="UP000184310"/>
    </source>
</evidence>
<dbReference type="Proteomes" id="UP000184310">
    <property type="component" value="Unassembled WGS sequence"/>
</dbReference>
<protein>
    <submittedName>
        <fullName evidence="2">Uncharacterized protein</fullName>
    </submittedName>
</protein>
<sequence length="48" mass="5780">MGKLIKVSIDRYKYSMIVVPLIISIITTICLILIEKNEYFYFYIFIEK</sequence>